<dbReference type="EMBL" id="BAABAK010000015">
    <property type="protein sequence ID" value="GAA3974695.1"/>
    <property type="molecule type" value="Genomic_DNA"/>
</dbReference>
<dbReference type="RefSeq" id="WP_344768178.1">
    <property type="nucleotide sequence ID" value="NZ_BAABAK010000015.1"/>
</dbReference>
<proteinExistence type="predicted"/>
<dbReference type="PANTHER" id="PTHR37299:SF1">
    <property type="entry name" value="STAGE 0 SPORULATION PROTEIN A HOMOLOG"/>
    <property type="match status" value="1"/>
</dbReference>
<dbReference type="SMART" id="SM00850">
    <property type="entry name" value="LytTR"/>
    <property type="match status" value="1"/>
</dbReference>
<evidence type="ECO:0000259" key="2">
    <source>
        <dbReference type="PROSITE" id="PS50110"/>
    </source>
</evidence>
<dbReference type="InterPro" id="IPR001789">
    <property type="entry name" value="Sig_transdc_resp-reg_receiver"/>
</dbReference>
<dbReference type="InterPro" id="IPR011006">
    <property type="entry name" value="CheY-like_superfamily"/>
</dbReference>
<dbReference type="SUPFAM" id="SSF52172">
    <property type="entry name" value="CheY-like"/>
    <property type="match status" value="1"/>
</dbReference>
<evidence type="ECO:0000259" key="3">
    <source>
        <dbReference type="PROSITE" id="PS50930"/>
    </source>
</evidence>
<keyword evidence="4" id="KW-0238">DNA-binding</keyword>
<reference evidence="5" key="1">
    <citation type="journal article" date="2019" name="Int. J. Syst. Evol. Microbiol.">
        <title>The Global Catalogue of Microorganisms (GCM) 10K type strain sequencing project: providing services to taxonomists for standard genome sequencing and annotation.</title>
        <authorList>
            <consortium name="The Broad Institute Genomics Platform"/>
            <consortium name="The Broad Institute Genome Sequencing Center for Infectious Disease"/>
            <person name="Wu L."/>
            <person name="Ma J."/>
        </authorList>
    </citation>
    <scope>NUCLEOTIDE SEQUENCE [LARGE SCALE GENOMIC DNA]</scope>
    <source>
        <strain evidence="5">JCM 17338</strain>
    </source>
</reference>
<feature type="modified residue" description="4-aspartylphosphate" evidence="1">
    <location>
        <position position="57"/>
    </location>
</feature>
<dbReference type="PANTHER" id="PTHR37299">
    <property type="entry name" value="TRANSCRIPTIONAL REGULATOR-RELATED"/>
    <property type="match status" value="1"/>
</dbReference>
<accession>A0ABP7Q1P6</accession>
<name>A0ABP7Q1P6_9SPHI</name>
<keyword evidence="1" id="KW-0597">Phosphoprotein</keyword>
<dbReference type="InterPro" id="IPR007492">
    <property type="entry name" value="LytTR_DNA-bd_dom"/>
</dbReference>
<dbReference type="GO" id="GO:0003677">
    <property type="term" value="F:DNA binding"/>
    <property type="evidence" value="ECO:0007669"/>
    <property type="project" value="UniProtKB-KW"/>
</dbReference>
<protein>
    <submittedName>
        <fullName evidence="4">LytTR family DNA-binding domain-containing protein</fullName>
    </submittedName>
</protein>
<sequence length="236" mass="27167">MANVLNCMVVDDEPLALSLLSDYIEKTPGLNLISAVSNPLAAISYLKSEAIDLIFLDMQMPELSGLEFLELLQKKCMVIVTTAYSEFAIDGYRFEILDYLLKPITMANFQIAVEKAWLLAAKNKFFNETNSSQPQQSYIFIKTENRFVKINHADICYFEGARDYVVIRTINETILTLQSMKSIQKSLPEPNFMRVHKSFIVSLDKIDFIERGRISIRDKLIPISDSYKEIFFKYIK</sequence>
<dbReference type="PROSITE" id="PS50110">
    <property type="entry name" value="RESPONSE_REGULATORY"/>
    <property type="match status" value="1"/>
</dbReference>
<comment type="caution">
    <text evidence="4">The sequence shown here is derived from an EMBL/GenBank/DDBJ whole genome shotgun (WGS) entry which is preliminary data.</text>
</comment>
<gene>
    <name evidence="4" type="ORF">GCM10022246_28880</name>
</gene>
<dbReference type="Gene3D" id="2.40.50.1020">
    <property type="entry name" value="LytTr DNA-binding domain"/>
    <property type="match status" value="1"/>
</dbReference>
<dbReference type="SMART" id="SM00448">
    <property type="entry name" value="REC"/>
    <property type="match status" value="1"/>
</dbReference>
<organism evidence="4 5">
    <name type="scientific">Pedobacter ginsengiterrae</name>
    <dbReference type="NCBI Taxonomy" id="871696"/>
    <lineage>
        <taxon>Bacteria</taxon>
        <taxon>Pseudomonadati</taxon>
        <taxon>Bacteroidota</taxon>
        <taxon>Sphingobacteriia</taxon>
        <taxon>Sphingobacteriales</taxon>
        <taxon>Sphingobacteriaceae</taxon>
        <taxon>Pedobacter</taxon>
    </lineage>
</organism>
<evidence type="ECO:0000313" key="4">
    <source>
        <dbReference type="EMBL" id="GAA3974695.1"/>
    </source>
</evidence>
<dbReference type="InterPro" id="IPR046947">
    <property type="entry name" value="LytR-like"/>
</dbReference>
<feature type="domain" description="HTH LytTR-type" evidence="3">
    <location>
        <begin position="139"/>
        <end position="211"/>
    </location>
</feature>
<keyword evidence="5" id="KW-1185">Reference proteome</keyword>
<dbReference type="Proteomes" id="UP001501081">
    <property type="component" value="Unassembled WGS sequence"/>
</dbReference>
<evidence type="ECO:0000313" key="5">
    <source>
        <dbReference type="Proteomes" id="UP001501081"/>
    </source>
</evidence>
<dbReference type="Pfam" id="PF04397">
    <property type="entry name" value="LytTR"/>
    <property type="match status" value="1"/>
</dbReference>
<feature type="domain" description="Response regulatory" evidence="2">
    <location>
        <begin position="6"/>
        <end position="117"/>
    </location>
</feature>
<evidence type="ECO:0000256" key="1">
    <source>
        <dbReference type="PROSITE-ProRule" id="PRU00169"/>
    </source>
</evidence>
<dbReference type="PROSITE" id="PS50930">
    <property type="entry name" value="HTH_LYTTR"/>
    <property type="match status" value="1"/>
</dbReference>
<dbReference type="Pfam" id="PF00072">
    <property type="entry name" value="Response_reg"/>
    <property type="match status" value="1"/>
</dbReference>
<dbReference type="Gene3D" id="3.40.50.2300">
    <property type="match status" value="1"/>
</dbReference>